<feature type="domain" description="Azaphilone pigments biosynthesis cluster protein L N-terminal" evidence="1">
    <location>
        <begin position="13"/>
        <end position="191"/>
    </location>
</feature>
<keyword evidence="3" id="KW-1185">Reference proteome</keyword>
<dbReference type="InterPro" id="IPR031348">
    <property type="entry name" value="PigL_N"/>
</dbReference>
<evidence type="ECO:0000259" key="1">
    <source>
        <dbReference type="Pfam" id="PF17111"/>
    </source>
</evidence>
<dbReference type="AlphaFoldDB" id="A0A4U0WN16"/>
<dbReference type="Pfam" id="PF17111">
    <property type="entry name" value="PigL_N"/>
    <property type="match status" value="1"/>
</dbReference>
<dbReference type="InterPro" id="IPR036770">
    <property type="entry name" value="Ankyrin_rpt-contain_sf"/>
</dbReference>
<dbReference type="OrthoDB" id="3787063at2759"/>
<dbReference type="Gene3D" id="1.25.40.20">
    <property type="entry name" value="Ankyrin repeat-containing domain"/>
    <property type="match status" value="1"/>
</dbReference>
<name>A0A4U0WN16_9PEZI</name>
<comment type="caution">
    <text evidence="2">The sequence shown here is derived from an EMBL/GenBank/DDBJ whole genome shotgun (WGS) entry which is preliminary data.</text>
</comment>
<sequence>MADLQVLSTAANAFAVVGLADVVFRASTELYNLFDRCKAAPRTISQLLSELKSLASIVATVRVFADEFQASPYALEDQQVLLPQLETILRDIERDFGELKTLAITSQSNTNDAWFKQWGKNSSWSLNEQKALRACQQLERHKTALNVALSVIGRRNDIVIRNELKATRTDITDACAAAETKFQDVQQHVASSNFNLKMLTILIDKGADVHVVDFLGLTALHGLLTPFALRLKKYKAYDHRDVL</sequence>
<dbReference type="EMBL" id="NAJN01001467">
    <property type="protein sequence ID" value="TKA63005.1"/>
    <property type="molecule type" value="Genomic_DNA"/>
</dbReference>
<gene>
    <name evidence="2" type="ORF">B0A49_10775</name>
</gene>
<proteinExistence type="predicted"/>
<reference evidence="2 3" key="1">
    <citation type="submission" date="2017-03" db="EMBL/GenBank/DDBJ databases">
        <title>Genomes of endolithic fungi from Antarctica.</title>
        <authorList>
            <person name="Coleine C."/>
            <person name="Masonjones S."/>
            <person name="Stajich J.E."/>
        </authorList>
    </citation>
    <scope>NUCLEOTIDE SEQUENCE [LARGE SCALE GENOMIC DNA]</scope>
    <source>
        <strain evidence="2 3">CCFEE 5187</strain>
    </source>
</reference>
<evidence type="ECO:0000313" key="3">
    <source>
        <dbReference type="Proteomes" id="UP000308768"/>
    </source>
</evidence>
<accession>A0A4U0WN16</accession>
<dbReference type="SUPFAM" id="SSF48403">
    <property type="entry name" value="Ankyrin repeat"/>
    <property type="match status" value="1"/>
</dbReference>
<protein>
    <recommendedName>
        <fullName evidence="1">Azaphilone pigments biosynthesis cluster protein L N-terminal domain-containing protein</fullName>
    </recommendedName>
</protein>
<evidence type="ECO:0000313" key="2">
    <source>
        <dbReference type="EMBL" id="TKA63005.1"/>
    </source>
</evidence>
<organism evidence="2 3">
    <name type="scientific">Cryomyces minteri</name>
    <dbReference type="NCBI Taxonomy" id="331657"/>
    <lineage>
        <taxon>Eukaryota</taxon>
        <taxon>Fungi</taxon>
        <taxon>Dikarya</taxon>
        <taxon>Ascomycota</taxon>
        <taxon>Pezizomycotina</taxon>
        <taxon>Dothideomycetes</taxon>
        <taxon>Dothideomycetes incertae sedis</taxon>
        <taxon>Cryomyces</taxon>
    </lineage>
</organism>
<feature type="non-terminal residue" evidence="2">
    <location>
        <position position="243"/>
    </location>
</feature>
<dbReference type="Proteomes" id="UP000308768">
    <property type="component" value="Unassembled WGS sequence"/>
</dbReference>